<sequence length="107" mass="11731">MISPVFKWCGWVHITQGGFASQALGINASLLGVVREKKIASHILIHCGKARGLWHLLFSSFGISRILLNLVRKALLCWHESSLGREGKFGVSFGLYGGNVIIDPLMV</sequence>
<evidence type="ECO:0000313" key="1">
    <source>
        <dbReference type="EMBL" id="RVW56490.1"/>
    </source>
</evidence>
<comment type="caution">
    <text evidence="1">The sequence shown here is derived from an EMBL/GenBank/DDBJ whole genome shotgun (WGS) entry which is preliminary data.</text>
</comment>
<gene>
    <name evidence="1" type="ORF">CK203_072506</name>
</gene>
<organism evidence="1 2">
    <name type="scientific">Vitis vinifera</name>
    <name type="common">Grape</name>
    <dbReference type="NCBI Taxonomy" id="29760"/>
    <lineage>
        <taxon>Eukaryota</taxon>
        <taxon>Viridiplantae</taxon>
        <taxon>Streptophyta</taxon>
        <taxon>Embryophyta</taxon>
        <taxon>Tracheophyta</taxon>
        <taxon>Spermatophyta</taxon>
        <taxon>Magnoliopsida</taxon>
        <taxon>eudicotyledons</taxon>
        <taxon>Gunneridae</taxon>
        <taxon>Pentapetalae</taxon>
        <taxon>rosids</taxon>
        <taxon>Vitales</taxon>
        <taxon>Vitaceae</taxon>
        <taxon>Viteae</taxon>
        <taxon>Vitis</taxon>
    </lineage>
</organism>
<dbReference type="EMBL" id="QGNW01001077">
    <property type="protein sequence ID" value="RVW56490.1"/>
    <property type="molecule type" value="Genomic_DNA"/>
</dbReference>
<proteinExistence type="predicted"/>
<accession>A0A438F963</accession>
<dbReference type="Proteomes" id="UP000288805">
    <property type="component" value="Unassembled WGS sequence"/>
</dbReference>
<reference evidence="1 2" key="1">
    <citation type="journal article" date="2018" name="PLoS Genet.">
        <title>Population sequencing reveals clonal diversity and ancestral inbreeding in the grapevine cultivar Chardonnay.</title>
        <authorList>
            <person name="Roach M.J."/>
            <person name="Johnson D.L."/>
            <person name="Bohlmann J."/>
            <person name="van Vuuren H.J."/>
            <person name="Jones S.J."/>
            <person name="Pretorius I.S."/>
            <person name="Schmidt S.A."/>
            <person name="Borneman A.R."/>
        </authorList>
    </citation>
    <scope>NUCLEOTIDE SEQUENCE [LARGE SCALE GENOMIC DNA]</scope>
    <source>
        <strain evidence="2">cv. Chardonnay</strain>
        <tissue evidence="1">Leaf</tissue>
    </source>
</reference>
<protein>
    <submittedName>
        <fullName evidence="1">Uncharacterized protein</fullName>
    </submittedName>
</protein>
<name>A0A438F963_VITVI</name>
<evidence type="ECO:0000313" key="2">
    <source>
        <dbReference type="Proteomes" id="UP000288805"/>
    </source>
</evidence>
<dbReference type="AlphaFoldDB" id="A0A438F963"/>